<organism evidence="2 3">
    <name type="scientific">Acaulospora morrowiae</name>
    <dbReference type="NCBI Taxonomy" id="94023"/>
    <lineage>
        <taxon>Eukaryota</taxon>
        <taxon>Fungi</taxon>
        <taxon>Fungi incertae sedis</taxon>
        <taxon>Mucoromycota</taxon>
        <taxon>Glomeromycotina</taxon>
        <taxon>Glomeromycetes</taxon>
        <taxon>Diversisporales</taxon>
        <taxon>Acaulosporaceae</taxon>
        <taxon>Acaulospora</taxon>
    </lineage>
</organism>
<evidence type="ECO:0000313" key="2">
    <source>
        <dbReference type="EMBL" id="CAG8776994.1"/>
    </source>
</evidence>
<dbReference type="Proteomes" id="UP000789342">
    <property type="component" value="Unassembled WGS sequence"/>
</dbReference>
<dbReference type="EMBL" id="CAJVPV010049959">
    <property type="protein sequence ID" value="CAG8776994.1"/>
    <property type="molecule type" value="Genomic_DNA"/>
</dbReference>
<evidence type="ECO:0000256" key="1">
    <source>
        <dbReference type="SAM" id="MobiDB-lite"/>
    </source>
</evidence>
<name>A0A9N9JEK4_9GLOM</name>
<feature type="non-terminal residue" evidence="2">
    <location>
        <position position="1"/>
    </location>
</feature>
<reference evidence="2" key="1">
    <citation type="submission" date="2021-06" db="EMBL/GenBank/DDBJ databases">
        <authorList>
            <person name="Kallberg Y."/>
            <person name="Tangrot J."/>
            <person name="Rosling A."/>
        </authorList>
    </citation>
    <scope>NUCLEOTIDE SEQUENCE</scope>
    <source>
        <strain evidence="2">CL551</strain>
    </source>
</reference>
<proteinExistence type="predicted"/>
<dbReference type="AlphaFoldDB" id="A0A9N9JEK4"/>
<accession>A0A9N9JEK4</accession>
<sequence>SANIEKSVQQEDTPVESHPSHEESEKEDMVSGPDHENFSKAENEEKNEDSTKNV</sequence>
<feature type="region of interest" description="Disordered" evidence="1">
    <location>
        <begin position="1"/>
        <end position="54"/>
    </location>
</feature>
<feature type="compositionally biased region" description="Basic and acidic residues" evidence="1">
    <location>
        <begin position="18"/>
        <end position="54"/>
    </location>
</feature>
<feature type="compositionally biased region" description="Polar residues" evidence="1">
    <location>
        <begin position="1"/>
        <end position="12"/>
    </location>
</feature>
<comment type="caution">
    <text evidence="2">The sequence shown here is derived from an EMBL/GenBank/DDBJ whole genome shotgun (WGS) entry which is preliminary data.</text>
</comment>
<protein>
    <submittedName>
        <fullName evidence="2">18200_t:CDS:1</fullName>
    </submittedName>
</protein>
<evidence type="ECO:0000313" key="3">
    <source>
        <dbReference type="Proteomes" id="UP000789342"/>
    </source>
</evidence>
<gene>
    <name evidence="2" type="ORF">AMORRO_LOCUS17001</name>
</gene>
<keyword evidence="3" id="KW-1185">Reference proteome</keyword>